<feature type="region of interest" description="Disordered" evidence="1">
    <location>
        <begin position="44"/>
        <end position="81"/>
    </location>
</feature>
<protein>
    <submittedName>
        <fullName evidence="2">Uncharacterized protein</fullName>
    </submittedName>
</protein>
<keyword evidence="3" id="KW-1185">Reference proteome</keyword>
<reference evidence="2 3" key="1">
    <citation type="submission" date="2019-03" db="EMBL/GenBank/DDBJ databases">
        <title>First draft genome of Liparis tanakae, snailfish: a comprehensive survey of snailfish specific genes.</title>
        <authorList>
            <person name="Kim W."/>
            <person name="Song I."/>
            <person name="Jeong J.-H."/>
            <person name="Kim D."/>
            <person name="Kim S."/>
            <person name="Ryu S."/>
            <person name="Song J.Y."/>
            <person name="Lee S.K."/>
        </authorList>
    </citation>
    <scope>NUCLEOTIDE SEQUENCE [LARGE SCALE GENOMIC DNA]</scope>
    <source>
        <tissue evidence="2">Muscle</tissue>
    </source>
</reference>
<dbReference type="Proteomes" id="UP000314294">
    <property type="component" value="Unassembled WGS sequence"/>
</dbReference>
<feature type="compositionally biased region" description="Basic and acidic residues" evidence="1">
    <location>
        <begin position="52"/>
        <end position="81"/>
    </location>
</feature>
<comment type="caution">
    <text evidence="2">The sequence shown here is derived from an EMBL/GenBank/DDBJ whole genome shotgun (WGS) entry which is preliminary data.</text>
</comment>
<accession>A0A4Z2I3L7</accession>
<evidence type="ECO:0000313" key="2">
    <source>
        <dbReference type="EMBL" id="TNN72410.1"/>
    </source>
</evidence>
<name>A0A4Z2I3L7_9TELE</name>
<organism evidence="2 3">
    <name type="scientific">Liparis tanakae</name>
    <name type="common">Tanaka's snailfish</name>
    <dbReference type="NCBI Taxonomy" id="230148"/>
    <lineage>
        <taxon>Eukaryota</taxon>
        <taxon>Metazoa</taxon>
        <taxon>Chordata</taxon>
        <taxon>Craniata</taxon>
        <taxon>Vertebrata</taxon>
        <taxon>Euteleostomi</taxon>
        <taxon>Actinopterygii</taxon>
        <taxon>Neopterygii</taxon>
        <taxon>Teleostei</taxon>
        <taxon>Neoteleostei</taxon>
        <taxon>Acanthomorphata</taxon>
        <taxon>Eupercaria</taxon>
        <taxon>Perciformes</taxon>
        <taxon>Cottioidei</taxon>
        <taxon>Cottales</taxon>
        <taxon>Liparidae</taxon>
        <taxon>Liparis</taxon>
    </lineage>
</organism>
<evidence type="ECO:0000313" key="3">
    <source>
        <dbReference type="Proteomes" id="UP000314294"/>
    </source>
</evidence>
<dbReference type="EMBL" id="SRLO01000137">
    <property type="protein sequence ID" value="TNN72410.1"/>
    <property type="molecule type" value="Genomic_DNA"/>
</dbReference>
<evidence type="ECO:0000256" key="1">
    <source>
        <dbReference type="SAM" id="MobiDB-lite"/>
    </source>
</evidence>
<sequence>MLPGSIESFSGAEGAYCDDEYCATHHQTHREKPREIRAMSAALGETKLSAKTNRDGQREKALRPDGDKEEEKKEEGILRDE</sequence>
<dbReference type="AlphaFoldDB" id="A0A4Z2I3L7"/>
<gene>
    <name evidence="2" type="ORF">EYF80_017336</name>
</gene>
<proteinExistence type="predicted"/>